<feature type="domain" description="Histidine kinase/HSP90-like ATPase" evidence="3">
    <location>
        <begin position="30"/>
        <end position="149"/>
    </location>
</feature>
<keyword evidence="1" id="KW-0808">Transferase</keyword>
<sequence>MRSERETTGKEGGCPGHHGDGPYSAWQKVFPGRVESVPEARAWARDLLAGRVGVPVLDDVLLLLSELATNAVTHSDSGRTADGRVRVYVARLPGAVHVEVTDDGSDASAPAVRVPEADDDGGRGLWLVESVAAGWGSHRDDAGGSVWFRVAG</sequence>
<dbReference type="CDD" id="cd16936">
    <property type="entry name" value="HATPase_RsbW-like"/>
    <property type="match status" value="1"/>
</dbReference>
<dbReference type="RefSeq" id="WP_344917677.1">
    <property type="nucleotide sequence ID" value="NZ_BAABAQ010000003.1"/>
</dbReference>
<dbReference type="PANTHER" id="PTHR35526:SF3">
    <property type="entry name" value="ANTI-SIGMA-F FACTOR RSBW"/>
    <property type="match status" value="1"/>
</dbReference>
<dbReference type="InterPro" id="IPR036890">
    <property type="entry name" value="HATPase_C_sf"/>
</dbReference>
<accession>A0ABP8AQ56</accession>
<evidence type="ECO:0000313" key="5">
    <source>
        <dbReference type="Proteomes" id="UP001501251"/>
    </source>
</evidence>
<evidence type="ECO:0000259" key="3">
    <source>
        <dbReference type="Pfam" id="PF13581"/>
    </source>
</evidence>
<dbReference type="Pfam" id="PF13581">
    <property type="entry name" value="HATPase_c_2"/>
    <property type="match status" value="1"/>
</dbReference>
<keyword evidence="5" id="KW-1185">Reference proteome</keyword>
<protein>
    <submittedName>
        <fullName evidence="4">ATP-binding protein</fullName>
    </submittedName>
</protein>
<keyword evidence="1" id="KW-0723">Serine/threonine-protein kinase</keyword>
<organism evidence="4 5">
    <name type="scientific">Streptosporangium oxazolinicum</name>
    <dbReference type="NCBI Taxonomy" id="909287"/>
    <lineage>
        <taxon>Bacteria</taxon>
        <taxon>Bacillati</taxon>
        <taxon>Actinomycetota</taxon>
        <taxon>Actinomycetes</taxon>
        <taxon>Streptosporangiales</taxon>
        <taxon>Streptosporangiaceae</taxon>
        <taxon>Streptosporangium</taxon>
    </lineage>
</organism>
<keyword evidence="1" id="KW-0418">Kinase</keyword>
<dbReference type="SUPFAM" id="SSF55874">
    <property type="entry name" value="ATPase domain of HSP90 chaperone/DNA topoisomerase II/histidine kinase"/>
    <property type="match status" value="1"/>
</dbReference>
<dbReference type="EMBL" id="BAABAQ010000003">
    <property type="protein sequence ID" value="GAA4187831.1"/>
    <property type="molecule type" value="Genomic_DNA"/>
</dbReference>
<dbReference type="Proteomes" id="UP001501251">
    <property type="component" value="Unassembled WGS sequence"/>
</dbReference>
<dbReference type="GO" id="GO:0005524">
    <property type="term" value="F:ATP binding"/>
    <property type="evidence" value="ECO:0007669"/>
    <property type="project" value="UniProtKB-KW"/>
</dbReference>
<evidence type="ECO:0000256" key="2">
    <source>
        <dbReference type="SAM" id="MobiDB-lite"/>
    </source>
</evidence>
<proteinExistence type="predicted"/>
<feature type="region of interest" description="Disordered" evidence="2">
    <location>
        <begin position="1"/>
        <end position="22"/>
    </location>
</feature>
<dbReference type="Gene3D" id="3.30.565.10">
    <property type="entry name" value="Histidine kinase-like ATPase, C-terminal domain"/>
    <property type="match status" value="1"/>
</dbReference>
<dbReference type="InterPro" id="IPR050267">
    <property type="entry name" value="Anti-sigma-factor_SerPK"/>
</dbReference>
<name>A0ABP8AQ56_9ACTN</name>
<evidence type="ECO:0000256" key="1">
    <source>
        <dbReference type="ARBA" id="ARBA00022527"/>
    </source>
</evidence>
<keyword evidence="4" id="KW-0067">ATP-binding</keyword>
<keyword evidence="4" id="KW-0547">Nucleotide-binding</keyword>
<comment type="caution">
    <text evidence="4">The sequence shown here is derived from an EMBL/GenBank/DDBJ whole genome shotgun (WGS) entry which is preliminary data.</text>
</comment>
<dbReference type="PANTHER" id="PTHR35526">
    <property type="entry name" value="ANTI-SIGMA-F FACTOR RSBW-RELATED"/>
    <property type="match status" value="1"/>
</dbReference>
<gene>
    <name evidence="4" type="ORF">GCM10022252_22080</name>
</gene>
<evidence type="ECO:0000313" key="4">
    <source>
        <dbReference type="EMBL" id="GAA4187831.1"/>
    </source>
</evidence>
<reference evidence="5" key="1">
    <citation type="journal article" date="2019" name="Int. J. Syst. Evol. Microbiol.">
        <title>The Global Catalogue of Microorganisms (GCM) 10K type strain sequencing project: providing services to taxonomists for standard genome sequencing and annotation.</title>
        <authorList>
            <consortium name="The Broad Institute Genomics Platform"/>
            <consortium name="The Broad Institute Genome Sequencing Center for Infectious Disease"/>
            <person name="Wu L."/>
            <person name="Ma J."/>
        </authorList>
    </citation>
    <scope>NUCLEOTIDE SEQUENCE [LARGE SCALE GENOMIC DNA]</scope>
    <source>
        <strain evidence="5">JCM 17388</strain>
    </source>
</reference>
<dbReference type="InterPro" id="IPR003594">
    <property type="entry name" value="HATPase_dom"/>
</dbReference>